<keyword evidence="4" id="KW-1185">Reference proteome</keyword>
<evidence type="ECO:0000313" key="4">
    <source>
        <dbReference type="Proteomes" id="UP000461443"/>
    </source>
</evidence>
<comment type="subcellular location">
    <subcellularLocation>
        <location evidence="1">Periplasm</location>
    </subcellularLocation>
</comment>
<dbReference type="Proteomes" id="UP000461443">
    <property type="component" value="Unassembled WGS sequence"/>
</dbReference>
<name>A0A845SJF9_9GAMM</name>
<protein>
    <submittedName>
        <fullName evidence="3">Extracellular solute-binding protein</fullName>
    </submittedName>
</protein>
<gene>
    <name evidence="3" type="ORF">GRH90_12240</name>
</gene>
<evidence type="ECO:0000256" key="1">
    <source>
        <dbReference type="ARBA" id="ARBA00004418"/>
    </source>
</evidence>
<sequence length="451" mass="50354">MSHLVNAYRRSSRRADGLTLHRIRLALAGSLLGICALSGAHAETLTTWDVWNYPAQDTLMKQTVTQFEQQNPGLRLDRSVHASADTRIPLKLSLTSGEGPQVAQVNQGGGDMGALVHEKLLYSLDDYAKIYHWEQRFSASILKRNRWSDHNDFGEGHLYGVASLGEMVGLYYNKKLLDRAGIAVPENMDEFEAALSKLQQQGIAPMMMGLLDSNGGPHLLMMLWQDQIDSKDRKPLDDLIYGKGGTFHDEKLLKAATLMKTWADKGYFFPGYQGIGNDDAATLFQNGQAAFFISGTWYMGQLQENKDIHFADLPPFPGVTSPLMVGGTDLPFSITSTAKTRQQRDIAAKFINYLVSDQMAEAWLKAGFLPASADKNAKLPADNPLLAEIYRVWIKVSDYDGLGHYIDWATPTMINALQEHVQLLLAGKESPQQLTDQLDENYRQYIKTLKH</sequence>
<proteinExistence type="inferred from homology"/>
<dbReference type="AlphaFoldDB" id="A0A845SJF9"/>
<organism evidence="3 4">
    <name type="scientific">Acerihabitans arboris</name>
    <dbReference type="NCBI Taxonomy" id="2691583"/>
    <lineage>
        <taxon>Bacteria</taxon>
        <taxon>Pseudomonadati</taxon>
        <taxon>Pseudomonadota</taxon>
        <taxon>Gammaproteobacteria</taxon>
        <taxon>Enterobacterales</taxon>
        <taxon>Pectobacteriaceae</taxon>
        <taxon>Acerihabitans</taxon>
    </lineage>
</organism>
<dbReference type="PANTHER" id="PTHR43649">
    <property type="entry name" value="ARABINOSE-BINDING PROTEIN-RELATED"/>
    <property type="match status" value="1"/>
</dbReference>
<evidence type="ECO:0000313" key="3">
    <source>
        <dbReference type="EMBL" id="NDL63512.1"/>
    </source>
</evidence>
<comment type="caution">
    <text evidence="3">The sequence shown here is derived from an EMBL/GenBank/DDBJ whole genome shotgun (WGS) entry which is preliminary data.</text>
</comment>
<reference evidence="3 4" key="1">
    <citation type="submission" date="2019-12" db="EMBL/GenBank/DDBJ databases">
        <authorList>
            <person name="Lee S.D."/>
        </authorList>
    </citation>
    <scope>NUCLEOTIDE SEQUENCE [LARGE SCALE GENOMIC DNA]</scope>
    <source>
        <strain evidence="3 4">SAP-6</strain>
    </source>
</reference>
<dbReference type="InterPro" id="IPR050490">
    <property type="entry name" value="Bact_solute-bd_prot1"/>
</dbReference>
<dbReference type="EMBL" id="WUBS01000008">
    <property type="protein sequence ID" value="NDL63512.1"/>
    <property type="molecule type" value="Genomic_DNA"/>
</dbReference>
<accession>A0A845SJF9</accession>
<reference evidence="3 4" key="2">
    <citation type="submission" date="2020-02" db="EMBL/GenBank/DDBJ databases">
        <title>The new genus of Enterobacteriales.</title>
        <authorList>
            <person name="Kim I.S."/>
        </authorList>
    </citation>
    <scope>NUCLEOTIDE SEQUENCE [LARGE SCALE GENOMIC DNA]</scope>
    <source>
        <strain evidence="3 4">SAP-6</strain>
    </source>
</reference>
<dbReference type="SUPFAM" id="SSF53850">
    <property type="entry name" value="Periplasmic binding protein-like II"/>
    <property type="match status" value="1"/>
</dbReference>
<comment type="similarity">
    <text evidence="2">Belongs to the bacterial solute-binding protein 1 family.</text>
</comment>
<dbReference type="Pfam" id="PF13416">
    <property type="entry name" value="SBP_bac_8"/>
    <property type="match status" value="1"/>
</dbReference>
<dbReference type="PANTHER" id="PTHR43649:SF14">
    <property type="entry name" value="BLR3389 PROTEIN"/>
    <property type="match status" value="1"/>
</dbReference>
<dbReference type="RefSeq" id="WP_162366235.1">
    <property type="nucleotide sequence ID" value="NZ_WUBS01000008.1"/>
</dbReference>
<dbReference type="GO" id="GO:0042597">
    <property type="term" value="C:periplasmic space"/>
    <property type="evidence" value="ECO:0007669"/>
    <property type="project" value="UniProtKB-SubCell"/>
</dbReference>
<dbReference type="InterPro" id="IPR006059">
    <property type="entry name" value="SBP"/>
</dbReference>
<dbReference type="GO" id="GO:0030313">
    <property type="term" value="C:cell envelope"/>
    <property type="evidence" value="ECO:0007669"/>
    <property type="project" value="UniProtKB-ARBA"/>
</dbReference>
<dbReference type="Gene3D" id="3.40.190.10">
    <property type="entry name" value="Periplasmic binding protein-like II"/>
    <property type="match status" value="2"/>
</dbReference>
<evidence type="ECO:0000256" key="2">
    <source>
        <dbReference type="ARBA" id="ARBA00008520"/>
    </source>
</evidence>